<keyword evidence="1" id="KW-0805">Transcription regulation</keyword>
<dbReference type="Pfam" id="PF16859">
    <property type="entry name" value="TetR_C_11"/>
    <property type="match status" value="1"/>
</dbReference>
<dbReference type="Pfam" id="PF00440">
    <property type="entry name" value="TetR_N"/>
    <property type="match status" value="1"/>
</dbReference>
<feature type="domain" description="HTH tetR-type" evidence="5">
    <location>
        <begin position="1"/>
        <end position="49"/>
    </location>
</feature>
<comment type="caution">
    <text evidence="6">The sequence shown here is derived from an EMBL/GenBank/DDBJ whole genome shotgun (WGS) entry which is preliminary data.</text>
</comment>
<dbReference type="Proteomes" id="UP001200110">
    <property type="component" value="Unassembled WGS sequence"/>
</dbReference>
<name>A0ABS9IP15_9ACTN</name>
<dbReference type="PANTHER" id="PTHR30055:SF148">
    <property type="entry name" value="TETR-FAMILY TRANSCRIPTIONAL REGULATOR"/>
    <property type="match status" value="1"/>
</dbReference>
<proteinExistence type="predicted"/>
<evidence type="ECO:0000256" key="1">
    <source>
        <dbReference type="ARBA" id="ARBA00023015"/>
    </source>
</evidence>
<keyword evidence="3" id="KW-0804">Transcription</keyword>
<dbReference type="InterPro" id="IPR001647">
    <property type="entry name" value="HTH_TetR"/>
</dbReference>
<evidence type="ECO:0000256" key="2">
    <source>
        <dbReference type="ARBA" id="ARBA00023125"/>
    </source>
</evidence>
<dbReference type="InterPro" id="IPR011075">
    <property type="entry name" value="TetR_C"/>
</dbReference>
<dbReference type="Gene3D" id="1.10.10.60">
    <property type="entry name" value="Homeodomain-like"/>
    <property type="match status" value="1"/>
</dbReference>
<dbReference type="InterPro" id="IPR050109">
    <property type="entry name" value="HTH-type_TetR-like_transc_reg"/>
</dbReference>
<reference evidence="6 7" key="1">
    <citation type="submission" date="2022-01" db="EMBL/GenBank/DDBJ databases">
        <authorList>
            <person name="Huang Y."/>
        </authorList>
    </citation>
    <scope>NUCLEOTIDE SEQUENCE [LARGE SCALE GENOMIC DNA]</scope>
    <source>
        <strain evidence="6 7">HY366</strain>
    </source>
</reference>
<dbReference type="PROSITE" id="PS50977">
    <property type="entry name" value="HTH_TETR_2"/>
    <property type="match status" value="1"/>
</dbReference>
<evidence type="ECO:0000313" key="6">
    <source>
        <dbReference type="EMBL" id="MCF8587310.1"/>
    </source>
</evidence>
<evidence type="ECO:0000259" key="5">
    <source>
        <dbReference type="PROSITE" id="PS50977"/>
    </source>
</evidence>
<accession>A0ABS9IP15</accession>
<evidence type="ECO:0000313" key="7">
    <source>
        <dbReference type="Proteomes" id="UP001200110"/>
    </source>
</evidence>
<dbReference type="InterPro" id="IPR009057">
    <property type="entry name" value="Homeodomain-like_sf"/>
</dbReference>
<evidence type="ECO:0000256" key="4">
    <source>
        <dbReference type="PROSITE-ProRule" id="PRU00335"/>
    </source>
</evidence>
<dbReference type="EMBL" id="JAKKOR010000001">
    <property type="protein sequence ID" value="MCF8587310.1"/>
    <property type="molecule type" value="Genomic_DNA"/>
</dbReference>
<feature type="DNA-binding region" description="H-T-H motif" evidence="4">
    <location>
        <begin position="12"/>
        <end position="31"/>
    </location>
</feature>
<sequence>MEYSRFGWSAFTMDGVARKAGVGKAALYRRWPDKASLLLDALEARSAIISTISVTGDLLADLTSLGAALLEHFLDPYGWATLRAAVDAASDTPSVAGFHDRLVATHREAATDLFERYVVAGDLSSVVSADVMAEQFFGAVLMHVLALPPEERARVRAASRHVAGPIVDLFLAGARTR</sequence>
<organism evidence="6 7">
    <name type="scientific">Gordonia liuliyuniae</name>
    <dbReference type="NCBI Taxonomy" id="2911517"/>
    <lineage>
        <taxon>Bacteria</taxon>
        <taxon>Bacillati</taxon>
        <taxon>Actinomycetota</taxon>
        <taxon>Actinomycetes</taxon>
        <taxon>Mycobacteriales</taxon>
        <taxon>Gordoniaceae</taxon>
        <taxon>Gordonia</taxon>
    </lineage>
</organism>
<dbReference type="SUPFAM" id="SSF48498">
    <property type="entry name" value="Tetracyclin repressor-like, C-terminal domain"/>
    <property type="match status" value="1"/>
</dbReference>
<gene>
    <name evidence="6" type="ORF">L5G33_02370</name>
</gene>
<dbReference type="InterPro" id="IPR036271">
    <property type="entry name" value="Tet_transcr_reg_TetR-rel_C_sf"/>
</dbReference>
<dbReference type="Gene3D" id="1.10.357.10">
    <property type="entry name" value="Tetracycline Repressor, domain 2"/>
    <property type="match status" value="1"/>
</dbReference>
<keyword evidence="7" id="KW-1185">Reference proteome</keyword>
<protein>
    <submittedName>
        <fullName evidence="6">TetR/AcrR family transcriptional regulator</fullName>
    </submittedName>
</protein>
<evidence type="ECO:0000256" key="3">
    <source>
        <dbReference type="ARBA" id="ARBA00023163"/>
    </source>
</evidence>
<keyword evidence="2 4" id="KW-0238">DNA-binding</keyword>
<dbReference type="PANTHER" id="PTHR30055">
    <property type="entry name" value="HTH-TYPE TRANSCRIPTIONAL REGULATOR RUTR"/>
    <property type="match status" value="1"/>
</dbReference>
<dbReference type="SUPFAM" id="SSF46689">
    <property type="entry name" value="Homeodomain-like"/>
    <property type="match status" value="1"/>
</dbReference>